<feature type="domain" description="Nicotinate phosphoribosyltransferase N-terminal" evidence="11">
    <location>
        <begin position="17"/>
        <end position="141"/>
    </location>
</feature>
<evidence type="ECO:0000256" key="8">
    <source>
        <dbReference type="ARBA" id="ARBA00048668"/>
    </source>
</evidence>
<dbReference type="InterPro" id="IPR040727">
    <property type="entry name" value="NAPRTase_N"/>
</dbReference>
<dbReference type="PANTHER" id="PTHR11098:SF1">
    <property type="entry name" value="NICOTINATE PHOSPHORIBOSYLTRANSFERASE"/>
    <property type="match status" value="1"/>
</dbReference>
<reference evidence="13 14" key="1">
    <citation type="submission" date="2015-09" db="EMBL/GenBank/DDBJ databases">
        <authorList>
            <consortium name="Pathogen Informatics"/>
        </authorList>
    </citation>
    <scope>NUCLEOTIDE SEQUENCE [LARGE SCALE GENOMIC DNA]</scope>
    <source>
        <strain evidence="13 14">2789STDY5834855</strain>
    </source>
</reference>
<dbReference type="STRING" id="84024.ERS852471_02651"/>
<comment type="similarity">
    <text evidence="2 9">Belongs to the NAPRTase family.</text>
</comment>
<keyword evidence="13" id="KW-0328">Glycosyltransferase</keyword>
<dbReference type="GO" id="GO:0034355">
    <property type="term" value="P:NAD+ biosynthetic process via the salvage pathway"/>
    <property type="evidence" value="ECO:0007669"/>
    <property type="project" value="TreeGrafter"/>
</dbReference>
<keyword evidence="5 9" id="KW-0436">Ligase</keyword>
<dbReference type="UniPathway" id="UPA00253">
    <property type="reaction ID" value="UER00457"/>
</dbReference>
<comment type="pathway">
    <text evidence="1 9">Cofactor biosynthesis; NAD(+) biosynthesis; nicotinate D-ribonucleotide from nicotinate: step 1/1.</text>
</comment>
<dbReference type="EMBL" id="CYZV01000017">
    <property type="protein sequence ID" value="CUO22725.1"/>
    <property type="molecule type" value="Genomic_DNA"/>
</dbReference>
<dbReference type="PIRSF" id="PIRSF000484">
    <property type="entry name" value="NAPRT"/>
    <property type="match status" value="1"/>
</dbReference>
<feature type="domain" description="Nicotinate phosphoribosyltransferase C-terminal" evidence="12">
    <location>
        <begin position="370"/>
        <end position="479"/>
    </location>
</feature>
<evidence type="ECO:0000259" key="12">
    <source>
        <dbReference type="Pfam" id="PF17956"/>
    </source>
</evidence>
<dbReference type="GO" id="GO:0004516">
    <property type="term" value="F:nicotinate phosphoribosyltransferase activity"/>
    <property type="evidence" value="ECO:0007669"/>
    <property type="project" value="UniProtKB-UniRule"/>
</dbReference>
<dbReference type="EC" id="6.3.4.21" evidence="3 9"/>
<dbReference type="Gene3D" id="3.20.140.10">
    <property type="entry name" value="nicotinate phosphoribosyltransferase"/>
    <property type="match status" value="1"/>
</dbReference>
<evidence type="ECO:0000313" key="14">
    <source>
        <dbReference type="Proteomes" id="UP000095558"/>
    </source>
</evidence>
<evidence type="ECO:0000256" key="4">
    <source>
        <dbReference type="ARBA" id="ARBA00022553"/>
    </source>
</evidence>
<comment type="catalytic activity">
    <reaction evidence="8 9">
        <text>5-phospho-alpha-D-ribose 1-diphosphate + nicotinate + ATP + H2O = nicotinate beta-D-ribonucleotide + ADP + phosphate + diphosphate</text>
        <dbReference type="Rhea" id="RHEA:36163"/>
        <dbReference type="ChEBI" id="CHEBI:15377"/>
        <dbReference type="ChEBI" id="CHEBI:30616"/>
        <dbReference type="ChEBI" id="CHEBI:32544"/>
        <dbReference type="ChEBI" id="CHEBI:33019"/>
        <dbReference type="ChEBI" id="CHEBI:43474"/>
        <dbReference type="ChEBI" id="CHEBI:57502"/>
        <dbReference type="ChEBI" id="CHEBI:58017"/>
        <dbReference type="ChEBI" id="CHEBI:456216"/>
        <dbReference type="EC" id="6.3.4.21"/>
    </reaction>
</comment>
<evidence type="ECO:0000256" key="7">
    <source>
        <dbReference type="ARBA" id="ARBA00022679"/>
    </source>
</evidence>
<dbReference type="InterPro" id="IPR041619">
    <property type="entry name" value="NAPRTase_C"/>
</dbReference>
<dbReference type="NCBIfam" id="TIGR01513">
    <property type="entry name" value="NAPRTase_put"/>
    <property type="match status" value="1"/>
</dbReference>
<comment type="function">
    <text evidence="9">Catalyzes the first step in the biosynthesis of NAD from nicotinic acid, the ATP-dependent synthesis of beta-nicotinate D-ribonucleotide from nicotinate and 5-phospho-D-ribose 1-phosphate.</text>
</comment>
<dbReference type="AlphaFoldDB" id="A0A174HIU1"/>
<dbReference type="NCBIfam" id="NF009131">
    <property type="entry name" value="PRK12484.1"/>
    <property type="match status" value="1"/>
</dbReference>
<dbReference type="InterPro" id="IPR041525">
    <property type="entry name" value="N/Namide_PRibTrfase"/>
</dbReference>
<dbReference type="Proteomes" id="UP000095558">
    <property type="component" value="Unassembled WGS sequence"/>
</dbReference>
<evidence type="ECO:0000256" key="3">
    <source>
        <dbReference type="ARBA" id="ARBA00013236"/>
    </source>
</evidence>
<evidence type="ECO:0000256" key="9">
    <source>
        <dbReference type="RuleBase" id="RU365100"/>
    </source>
</evidence>
<keyword evidence="6 9" id="KW-0662">Pyridine nucleotide biosynthesis</keyword>
<dbReference type="OrthoDB" id="9770610at2"/>
<dbReference type="Pfam" id="PF17767">
    <property type="entry name" value="NAPRTase_N"/>
    <property type="match status" value="1"/>
</dbReference>
<dbReference type="Gene3D" id="3.20.20.70">
    <property type="entry name" value="Aldolase class I"/>
    <property type="match status" value="1"/>
</dbReference>
<name>A0A174HIU1_9CLOT</name>
<feature type="domain" description="Nicotinate/nicotinamide phosphoribosyltransferase" evidence="10">
    <location>
        <begin position="162"/>
        <end position="363"/>
    </location>
</feature>
<dbReference type="GO" id="GO:0047280">
    <property type="term" value="F:nicotinamide phosphoribosyltransferase activity"/>
    <property type="evidence" value="ECO:0007669"/>
    <property type="project" value="UniProtKB-ARBA"/>
</dbReference>
<accession>A0A174HIU1</accession>
<dbReference type="InterPro" id="IPR013785">
    <property type="entry name" value="Aldolase_TIM"/>
</dbReference>
<evidence type="ECO:0000256" key="5">
    <source>
        <dbReference type="ARBA" id="ARBA00022598"/>
    </source>
</evidence>
<dbReference type="SUPFAM" id="SSF51690">
    <property type="entry name" value="Nicotinate/Quinolinate PRTase C-terminal domain-like"/>
    <property type="match status" value="1"/>
</dbReference>
<gene>
    <name evidence="13" type="primary">pncB</name>
    <name evidence="13" type="ORF">ERS852470_01767</name>
</gene>
<dbReference type="Pfam" id="PF04095">
    <property type="entry name" value="NAPRTase"/>
    <property type="match status" value="1"/>
</dbReference>
<keyword evidence="7 9" id="KW-0808">Transferase</keyword>
<dbReference type="PANTHER" id="PTHR11098">
    <property type="entry name" value="NICOTINATE PHOSPHORIBOSYLTRANSFERASE"/>
    <property type="match status" value="1"/>
</dbReference>
<sequence length="488" mass="55324">MENLMRFDVTNERNLTMLVDFYELTMANGYFNKGVQDRIAYFDMYFRRVPDGGGYCIMAGVDQLIEYLNNLSFTESDIKYLEEKNLFSEEFLDYLRNFKFTCDVWAIPEGNPVFPNQPLVTVRGPVVQAQFIETMILLTINHQTLIATKANRICRAADGRTVMEFGSRRAQGYDGAIYGARASIIGGCDSTACTIADKYFNIPAVGTMAHSWVQLFDTEYEAFKSWAETYPDNCSLLIDTYNVLKSGLPNAIKVFDEVLAPLGKRPTGIRIDSGDITYLTKKCRKTLDAAGYPDCKIIVSNSLDEHIIRDVLAQGACIDSFGVGERLITAKSEPVFGGVYKLVAVEKDSTVIPKIKISENSEKITNPGFKKIFRLFDKTTDVAIADVIALNDEVIDESSELEIFDPVHTWKRKKVTNFYAKDLLVKIFDNGNQVYTSPSVLDIKKFSKQETSKLWPEILRFENPHTYYVDLSPKLWNLKQELLIEKSK</sequence>
<proteinExistence type="inferred from homology"/>
<dbReference type="FunFam" id="3.20.20.70:FF:000076">
    <property type="entry name" value="Nicotinate phosphoribosyltransferase"/>
    <property type="match status" value="1"/>
</dbReference>
<dbReference type="RefSeq" id="WP_042396228.1">
    <property type="nucleotide sequence ID" value="NZ_CYYT01000029.1"/>
</dbReference>
<keyword evidence="4" id="KW-0597">Phosphoprotein</keyword>
<dbReference type="SUPFAM" id="SSF54675">
    <property type="entry name" value="Nicotinate/Quinolinate PRTase N-terminal domain-like"/>
    <property type="match status" value="1"/>
</dbReference>
<dbReference type="Pfam" id="PF17956">
    <property type="entry name" value="NAPRTase_C"/>
    <property type="match status" value="1"/>
</dbReference>
<dbReference type="InterPro" id="IPR006405">
    <property type="entry name" value="Nic_PRibTrfase_pncB"/>
</dbReference>
<evidence type="ECO:0000313" key="13">
    <source>
        <dbReference type="EMBL" id="CUO22725.1"/>
    </source>
</evidence>
<dbReference type="GO" id="GO:0005829">
    <property type="term" value="C:cytosol"/>
    <property type="evidence" value="ECO:0007669"/>
    <property type="project" value="TreeGrafter"/>
</dbReference>
<evidence type="ECO:0000256" key="6">
    <source>
        <dbReference type="ARBA" id="ARBA00022642"/>
    </source>
</evidence>
<protein>
    <recommendedName>
        <fullName evidence="3 9">Nicotinate phosphoribosyltransferase</fullName>
        <ecNumber evidence="3 9">6.3.4.21</ecNumber>
    </recommendedName>
</protein>
<comment type="PTM">
    <text evidence="9">Transiently phosphorylated on a His residue during the reaction cycle. Phosphorylation strongly increases the affinity for substrates and increases the rate of nicotinate D-ribonucleotide production. Dephosphorylation regenerates the low-affinity form of the enzyme, leading to product release.</text>
</comment>
<evidence type="ECO:0000256" key="1">
    <source>
        <dbReference type="ARBA" id="ARBA00004952"/>
    </source>
</evidence>
<dbReference type="InterPro" id="IPR007229">
    <property type="entry name" value="Nic_PRibTrfase-Fam"/>
</dbReference>
<organism evidence="13 14">
    <name type="scientific">Clostridium disporicum</name>
    <dbReference type="NCBI Taxonomy" id="84024"/>
    <lineage>
        <taxon>Bacteria</taxon>
        <taxon>Bacillati</taxon>
        <taxon>Bacillota</taxon>
        <taxon>Clostridia</taxon>
        <taxon>Eubacteriales</taxon>
        <taxon>Clostridiaceae</taxon>
        <taxon>Clostridium</taxon>
    </lineage>
</organism>
<dbReference type="CDD" id="cd01570">
    <property type="entry name" value="NAPRTase_A"/>
    <property type="match status" value="1"/>
</dbReference>
<dbReference type="InterPro" id="IPR036068">
    <property type="entry name" value="Nicotinate_pribotase-like_C"/>
</dbReference>
<evidence type="ECO:0000259" key="11">
    <source>
        <dbReference type="Pfam" id="PF17767"/>
    </source>
</evidence>
<evidence type="ECO:0000259" key="10">
    <source>
        <dbReference type="Pfam" id="PF04095"/>
    </source>
</evidence>
<evidence type="ECO:0000256" key="2">
    <source>
        <dbReference type="ARBA" id="ARBA00010897"/>
    </source>
</evidence>
<dbReference type="NCBIfam" id="NF006695">
    <property type="entry name" value="PRK09243.1-2"/>
    <property type="match status" value="1"/>
</dbReference>
<dbReference type="GeneID" id="83011218"/>